<accession>A0A445L9D4</accession>
<dbReference type="PANTHER" id="PTHR48045:SF6">
    <property type="entry name" value="UDP-GLUCOSYLTRANSFERASE FAMILY PROTEIN"/>
    <property type="match status" value="1"/>
</dbReference>
<dbReference type="EMBL" id="QZWG01000003">
    <property type="protein sequence ID" value="RZC19833.1"/>
    <property type="molecule type" value="Genomic_DNA"/>
</dbReference>
<sequence>MDESKTVHIAVVPSAGFSHLIPILEFSKRLVNLHPHLHVTCIIPTHGPPPSASKSILETLPSQNITSTFLPPVDLPQDLDTVSQIQLTVTLSLPLIHQTLKSLSSTTPSLVALVVDTFAAEVLDFAKEFNLLAYVYFPLAATTVSLHFHMLKLDEETSCEYRDLDGPIEMKGCVPFHGKDLYSPAQDRSSRAYKMMLQRIKRFFFVDGVFVNSFLEMESGVIRALEKGGRWKYKYPPVYAVGPIVQSGVGFGGGGGSNGLECVEWLDRQKDCSVLFVCFGSGGTLSQEQMDELALGLELSGHRFLWVLRPPSSVANAAYLGGANDDGVDPLKFLPSGFLERTKGQGLVVPLWAPQVQVLGHRSVGGFLSHCGWNSTLESVLQGVPLIAWPLFAEQRMNAILLCEGLKVGLWPRVNENGLVERGEIAKVIKCLMGGEEGGELRRRMTELKEAATNAIKENGSSTKALAQAVLKWKKLA</sequence>
<organism evidence="6 7">
    <name type="scientific">Glycine soja</name>
    <name type="common">Wild soybean</name>
    <dbReference type="NCBI Taxonomy" id="3848"/>
    <lineage>
        <taxon>Eukaryota</taxon>
        <taxon>Viridiplantae</taxon>
        <taxon>Streptophyta</taxon>
        <taxon>Embryophyta</taxon>
        <taxon>Tracheophyta</taxon>
        <taxon>Spermatophyta</taxon>
        <taxon>Magnoliopsida</taxon>
        <taxon>eudicotyledons</taxon>
        <taxon>Gunneridae</taxon>
        <taxon>Pentapetalae</taxon>
        <taxon>rosids</taxon>
        <taxon>fabids</taxon>
        <taxon>Fabales</taxon>
        <taxon>Fabaceae</taxon>
        <taxon>Papilionoideae</taxon>
        <taxon>50 kb inversion clade</taxon>
        <taxon>NPAAA clade</taxon>
        <taxon>indigoferoid/millettioid clade</taxon>
        <taxon>Phaseoleae</taxon>
        <taxon>Glycine</taxon>
        <taxon>Glycine subgen. Soja</taxon>
    </lineage>
</organism>
<evidence type="ECO:0000256" key="1">
    <source>
        <dbReference type="ARBA" id="ARBA00009995"/>
    </source>
</evidence>
<evidence type="ECO:0000313" key="7">
    <source>
        <dbReference type="Proteomes" id="UP000289340"/>
    </source>
</evidence>
<dbReference type="FunFam" id="3.40.50.2000:FF:000051">
    <property type="entry name" value="Glycosyltransferase"/>
    <property type="match status" value="1"/>
</dbReference>
<dbReference type="GO" id="GO:0008194">
    <property type="term" value="F:UDP-glycosyltransferase activity"/>
    <property type="evidence" value="ECO:0007669"/>
    <property type="project" value="InterPro"/>
</dbReference>
<comment type="similarity">
    <text evidence="1 4">Belongs to the UDP-glycosyltransferase family.</text>
</comment>
<dbReference type="FunFam" id="3.40.50.2000:FF:000054">
    <property type="entry name" value="Glycosyltransferase"/>
    <property type="match status" value="1"/>
</dbReference>
<dbReference type="AlphaFoldDB" id="A0A445L9D4"/>
<dbReference type="PANTHER" id="PTHR48045">
    <property type="entry name" value="UDP-GLYCOSYLTRANSFERASE 72B1"/>
    <property type="match status" value="1"/>
</dbReference>
<protein>
    <recommendedName>
        <fullName evidence="5">Glycosyltransferase</fullName>
        <ecNumber evidence="5">2.4.1.-</ecNumber>
    </recommendedName>
</protein>
<dbReference type="Gramene" id="XM_028369074.1">
    <property type="protein sequence ID" value="XP_028224875.1"/>
    <property type="gene ID" value="LOC114406380"/>
</dbReference>
<gene>
    <name evidence="6" type="ORF">D0Y65_006612</name>
</gene>
<evidence type="ECO:0000256" key="3">
    <source>
        <dbReference type="ARBA" id="ARBA00022679"/>
    </source>
</evidence>
<keyword evidence="7" id="KW-1185">Reference proteome</keyword>
<proteinExistence type="inferred from homology"/>
<dbReference type="SUPFAM" id="SSF53756">
    <property type="entry name" value="UDP-Glycosyltransferase/glycogen phosphorylase"/>
    <property type="match status" value="1"/>
</dbReference>
<evidence type="ECO:0000256" key="5">
    <source>
        <dbReference type="RuleBase" id="RU362057"/>
    </source>
</evidence>
<dbReference type="Gene3D" id="3.40.50.2000">
    <property type="entry name" value="Glycogen Phosphorylase B"/>
    <property type="match status" value="2"/>
</dbReference>
<dbReference type="SMR" id="A0A445L9D4"/>
<reference evidence="6 7" key="1">
    <citation type="submission" date="2018-09" db="EMBL/GenBank/DDBJ databases">
        <title>A high-quality reference genome of wild soybean provides a powerful tool to mine soybean genomes.</title>
        <authorList>
            <person name="Xie M."/>
            <person name="Chung C.Y.L."/>
            <person name="Li M.-W."/>
            <person name="Wong F.-L."/>
            <person name="Chan T.-F."/>
            <person name="Lam H.-M."/>
        </authorList>
    </citation>
    <scope>NUCLEOTIDE SEQUENCE [LARGE SCALE GENOMIC DNA]</scope>
    <source>
        <strain evidence="7">cv. W05</strain>
        <tissue evidence="6">Hypocotyl of etiolated seedlings</tissue>
    </source>
</reference>
<evidence type="ECO:0000313" key="6">
    <source>
        <dbReference type="EMBL" id="RZC19833.1"/>
    </source>
</evidence>
<dbReference type="PROSITE" id="PS00375">
    <property type="entry name" value="UDPGT"/>
    <property type="match status" value="1"/>
</dbReference>
<evidence type="ECO:0000256" key="2">
    <source>
        <dbReference type="ARBA" id="ARBA00022676"/>
    </source>
</evidence>
<name>A0A445L9D4_GLYSO</name>
<comment type="caution">
    <text evidence="6">The sequence shown here is derived from an EMBL/GenBank/DDBJ whole genome shotgun (WGS) entry which is preliminary data.</text>
</comment>
<dbReference type="CDD" id="cd03784">
    <property type="entry name" value="GT1_Gtf-like"/>
    <property type="match status" value="1"/>
</dbReference>
<keyword evidence="3 4" id="KW-0808">Transferase</keyword>
<dbReference type="InterPro" id="IPR035595">
    <property type="entry name" value="UDP_glycos_trans_CS"/>
</dbReference>
<keyword evidence="2 4" id="KW-0328">Glycosyltransferase</keyword>
<dbReference type="InterPro" id="IPR002213">
    <property type="entry name" value="UDP_glucos_trans"/>
</dbReference>
<dbReference type="EC" id="2.4.1.-" evidence="5"/>
<dbReference type="Pfam" id="PF00201">
    <property type="entry name" value="UDPGT"/>
    <property type="match status" value="1"/>
</dbReference>
<evidence type="ECO:0000256" key="4">
    <source>
        <dbReference type="RuleBase" id="RU003718"/>
    </source>
</evidence>
<dbReference type="Proteomes" id="UP000289340">
    <property type="component" value="Chromosome 3"/>
</dbReference>